<protein>
    <submittedName>
        <fullName evidence="2">Uncharacterized conserved protein YjiS, DUF1127 family</fullName>
    </submittedName>
</protein>
<proteinExistence type="predicted"/>
<organism evidence="2 3">
    <name type="scientific">Pseudomonas saponiphila</name>
    <dbReference type="NCBI Taxonomy" id="556534"/>
    <lineage>
        <taxon>Bacteria</taxon>
        <taxon>Pseudomonadati</taxon>
        <taxon>Pseudomonadota</taxon>
        <taxon>Gammaproteobacteria</taxon>
        <taxon>Pseudomonadales</taxon>
        <taxon>Pseudomonadaceae</taxon>
        <taxon>Pseudomonas</taxon>
    </lineage>
</organism>
<reference evidence="3" key="1">
    <citation type="submission" date="2016-10" db="EMBL/GenBank/DDBJ databases">
        <authorList>
            <person name="Varghese N."/>
            <person name="Submissions S."/>
        </authorList>
    </citation>
    <scope>NUCLEOTIDE SEQUENCE [LARGE SCALE GENOMIC DNA]</scope>
    <source>
        <strain evidence="3">DSM 9751</strain>
    </source>
</reference>
<evidence type="ECO:0000259" key="1">
    <source>
        <dbReference type="Pfam" id="PF06568"/>
    </source>
</evidence>
<keyword evidence="3" id="KW-1185">Reference proteome</keyword>
<dbReference type="InterPro" id="IPR009506">
    <property type="entry name" value="YjiS-like"/>
</dbReference>
<sequence>MDSCSGKPGTDLQATPHSTAFKRCITTLAKMLERARTRQLLAQMDERQLSDSGISHGERAAELHKPFWR</sequence>
<gene>
    <name evidence="2" type="ORF">SAMN05216178_4846</name>
</gene>
<dbReference type="RefSeq" id="WP_092318326.1">
    <property type="nucleotide sequence ID" value="NZ_FNTJ01000002.1"/>
</dbReference>
<dbReference type="AlphaFoldDB" id="A0A1H4VB00"/>
<evidence type="ECO:0000313" key="3">
    <source>
        <dbReference type="Proteomes" id="UP000198982"/>
    </source>
</evidence>
<feature type="domain" description="YjiS-like" evidence="1">
    <location>
        <begin position="25"/>
        <end position="59"/>
    </location>
</feature>
<dbReference type="Proteomes" id="UP000198982">
    <property type="component" value="Unassembled WGS sequence"/>
</dbReference>
<dbReference type="Pfam" id="PF06568">
    <property type="entry name" value="YjiS-like"/>
    <property type="match status" value="1"/>
</dbReference>
<evidence type="ECO:0000313" key="2">
    <source>
        <dbReference type="EMBL" id="SEC78167.1"/>
    </source>
</evidence>
<accession>A0A1H4VB00</accession>
<dbReference type="EMBL" id="FNTJ01000002">
    <property type="protein sequence ID" value="SEC78167.1"/>
    <property type="molecule type" value="Genomic_DNA"/>
</dbReference>
<name>A0A1H4VB00_9PSED</name>